<proteinExistence type="predicted"/>
<name>A0AAP5IE77_9CYAN</name>
<accession>A0AAP5IE77</accession>
<keyword evidence="2" id="KW-1185">Reference proteome</keyword>
<gene>
    <name evidence="1" type="ORF">G7B40_036460</name>
</gene>
<dbReference type="AlphaFoldDB" id="A0AAP5IE77"/>
<evidence type="ECO:0000313" key="1">
    <source>
        <dbReference type="EMBL" id="MDR9900008.1"/>
    </source>
</evidence>
<comment type="caution">
    <text evidence="1">The sequence shown here is derived from an EMBL/GenBank/DDBJ whole genome shotgun (WGS) entry which is preliminary data.</text>
</comment>
<dbReference type="Proteomes" id="UP000667802">
    <property type="component" value="Unassembled WGS sequence"/>
</dbReference>
<dbReference type="EMBL" id="JAALHA020000029">
    <property type="protein sequence ID" value="MDR9900008.1"/>
    <property type="molecule type" value="Genomic_DNA"/>
</dbReference>
<evidence type="ECO:0000313" key="2">
    <source>
        <dbReference type="Proteomes" id="UP000667802"/>
    </source>
</evidence>
<dbReference type="RefSeq" id="WP_208340853.1">
    <property type="nucleotide sequence ID" value="NZ_CAWQFN010000747.1"/>
</dbReference>
<reference evidence="2" key="1">
    <citation type="journal article" date="2021" name="Science">
        <title>Hunting the eagle killer: A cyanobacterial neurotoxin causes vacuolar myelinopathy.</title>
        <authorList>
            <person name="Breinlinger S."/>
            <person name="Phillips T.J."/>
            <person name="Haram B.N."/>
            <person name="Mares J."/>
            <person name="Martinez Yerena J.A."/>
            <person name="Hrouzek P."/>
            <person name="Sobotka R."/>
            <person name="Henderson W.M."/>
            <person name="Schmieder P."/>
            <person name="Williams S.M."/>
            <person name="Lauderdale J.D."/>
            <person name="Wilde H.D."/>
            <person name="Gerrin W."/>
            <person name="Kust A."/>
            <person name="Washington J.W."/>
            <person name="Wagner C."/>
            <person name="Geier B."/>
            <person name="Liebeke M."/>
            <person name="Enke H."/>
            <person name="Niedermeyer T.H.J."/>
            <person name="Wilde S.B."/>
        </authorList>
    </citation>
    <scope>NUCLEOTIDE SEQUENCE [LARGE SCALE GENOMIC DNA]</scope>
    <source>
        <strain evidence="2">Thurmond2011</strain>
    </source>
</reference>
<sequence length="632" mass="71049">MADTTTNEPTKLEFIQYHQPALKDGNYKITIQQKITTEQVNESFSITKTFSVSGERFNLNPTDIHAVFPPNDSLGDHSKVLPHIILNRSTLPWERQADNNSINIPWLALLLFEEGEVTEPKIITLEALQGINSTAKFPKVVLENGQLDDDKVTVIDVNKKILGKILPTKEDLAYLAHVRQGTDNQGNLVDDESALAVIICNRLPKKSARNTVHLVSIEGRYNDNGFNFQGAGDNDNIRLVSLKAWSFSCIDDKQSFQGLLANLNREPSTLRLPKIDNTEAEKYLSMGYVPLPHFLREGSKTFSWYHSPLTTGNNPTDNITLPIRVADELVRYNPNNGMFDISYASAWELGRLLALQSKNFSVSLYNWKRTHKQGQIIQNTENHLPFYNNQPNTELPDAIASWFTGLSLLKGVPFNYLIPDENLLPIESIRFFWIDPVWIECLLDGAFSIGRVTSSDHSHDSSHKANNNSPATNPHEIVTGFLLRSDVVAGWPGLIIDGYNKVIDNNSSISDQDKLPILRQDRLSANVLICLFKGEVKTLQIHLKPETLHFGLDFDSIKKTFSKQLKDLNGQQTNILLDNISWKNNDAATRTLDINQLAANIKAKLKTNSFTSAEFALEMIEGVDKVSFSINR</sequence>
<protein>
    <submittedName>
        <fullName evidence="1">Uncharacterized protein</fullName>
    </submittedName>
</protein>
<organism evidence="1 2">
    <name type="scientific">Aetokthonos hydrillicola Thurmond2011</name>
    <dbReference type="NCBI Taxonomy" id="2712845"/>
    <lineage>
        <taxon>Bacteria</taxon>
        <taxon>Bacillati</taxon>
        <taxon>Cyanobacteriota</taxon>
        <taxon>Cyanophyceae</taxon>
        <taxon>Nostocales</taxon>
        <taxon>Hapalosiphonaceae</taxon>
        <taxon>Aetokthonos</taxon>
    </lineage>
</organism>